<name>A0A4R5VQI6_9BURK</name>
<feature type="chain" id="PRO_5020770101" evidence="2">
    <location>
        <begin position="29"/>
        <end position="535"/>
    </location>
</feature>
<evidence type="ECO:0000313" key="4">
    <source>
        <dbReference type="Proteomes" id="UP000294829"/>
    </source>
</evidence>
<dbReference type="OrthoDB" id="9772295at2"/>
<dbReference type="InterPro" id="IPR014917">
    <property type="entry name" value="DUF1800"/>
</dbReference>
<sequence length="535" mass="59514">MSHPIYKPTQLALLLCSGILLTSLVACSTAPTANKPAPAAPTSTQNGYSSTSALVNPSVIAQPELLMQRLSWGINPSSAQVLKAIGPAAYVQQQLQLAPMTGPGMPKAIQDQIAAMQISQKDMVTIAMELEQMRQANDDANAKEESRKAYREQLNRLDKESQSRAILRAIYSPQQLQEQMCWFWFNHFNVFQGKANIRAMLGDYEDKAIRPHALGHFRELLDATSHHPAMLRYLDNEQNAINHPNENYAREIMELHSMGVDGGYTQRDVQELARILTGVGFNMKNDGPPKLGQFQDQYVRRGLFEFNPRRHDYGTKVFLGHTIKGRGLGELNEALDILATHPSTAHFVSKKLAMFFVSDTPSTALVDSMAQTYLATNGDIKAILLTMFNSDEFAKSLGHQFKDPQHYVFSSLRLAYDDRAILNTGPVINWLSRLGQPRYGKLTPDGYSLSSSAWDSPGQMTTRFEIAKTIGNGSAGLFKSDSGNEVAGFPKLSNALYFDYWQKSLSANTLKTLDQANSPQEWNTLLLASPEMMNR</sequence>
<evidence type="ECO:0000313" key="3">
    <source>
        <dbReference type="EMBL" id="TDK60542.1"/>
    </source>
</evidence>
<proteinExistence type="predicted"/>
<keyword evidence="1" id="KW-0175">Coiled coil</keyword>
<dbReference type="Proteomes" id="UP000294829">
    <property type="component" value="Unassembled WGS sequence"/>
</dbReference>
<dbReference type="EMBL" id="SMYL01000016">
    <property type="protein sequence ID" value="TDK60542.1"/>
    <property type="molecule type" value="Genomic_DNA"/>
</dbReference>
<dbReference type="AlphaFoldDB" id="A0A4R5VQI6"/>
<gene>
    <name evidence="3" type="ORF">E2I14_18110</name>
</gene>
<dbReference type="PROSITE" id="PS51257">
    <property type="entry name" value="PROKAR_LIPOPROTEIN"/>
    <property type="match status" value="1"/>
</dbReference>
<reference evidence="3 4" key="1">
    <citation type="submission" date="2019-03" db="EMBL/GenBank/DDBJ databases">
        <title>Sapientia aquatica gen. nov., sp. nov., isolated from a crater lake.</title>
        <authorList>
            <person name="Felfoldi T."/>
            <person name="Szabo A."/>
            <person name="Toth E."/>
            <person name="Schumann P."/>
            <person name="Keki Z."/>
            <person name="Marialigeti K."/>
            <person name="Mathe I."/>
        </authorList>
    </citation>
    <scope>NUCLEOTIDE SEQUENCE [LARGE SCALE GENOMIC DNA]</scope>
    <source>
        <strain evidence="3 4">SA-152</strain>
    </source>
</reference>
<feature type="coiled-coil region" evidence="1">
    <location>
        <begin position="133"/>
        <end position="160"/>
    </location>
</feature>
<keyword evidence="4" id="KW-1185">Reference proteome</keyword>
<evidence type="ECO:0000256" key="1">
    <source>
        <dbReference type="SAM" id="Coils"/>
    </source>
</evidence>
<protein>
    <submittedName>
        <fullName evidence="3">DUF1800 domain-containing protein</fullName>
    </submittedName>
</protein>
<keyword evidence="2" id="KW-0732">Signal</keyword>
<organism evidence="3 4">
    <name type="scientific">Sapientia aquatica</name>
    <dbReference type="NCBI Taxonomy" id="1549640"/>
    <lineage>
        <taxon>Bacteria</taxon>
        <taxon>Pseudomonadati</taxon>
        <taxon>Pseudomonadota</taxon>
        <taxon>Betaproteobacteria</taxon>
        <taxon>Burkholderiales</taxon>
        <taxon>Oxalobacteraceae</taxon>
        <taxon>Sapientia</taxon>
    </lineage>
</organism>
<accession>A0A4R5VQI6</accession>
<dbReference type="Pfam" id="PF08811">
    <property type="entry name" value="DUF1800"/>
    <property type="match status" value="1"/>
</dbReference>
<evidence type="ECO:0000256" key="2">
    <source>
        <dbReference type="SAM" id="SignalP"/>
    </source>
</evidence>
<comment type="caution">
    <text evidence="3">The sequence shown here is derived from an EMBL/GenBank/DDBJ whole genome shotgun (WGS) entry which is preliminary data.</text>
</comment>
<feature type="signal peptide" evidence="2">
    <location>
        <begin position="1"/>
        <end position="28"/>
    </location>
</feature>